<protein>
    <submittedName>
        <fullName evidence="2">Uncharacterized protein</fullName>
    </submittedName>
</protein>
<feature type="compositionally biased region" description="Low complexity" evidence="1">
    <location>
        <begin position="122"/>
        <end position="139"/>
    </location>
</feature>
<gene>
    <name evidence="2" type="ORF">PC9H_004370</name>
</gene>
<dbReference type="RefSeq" id="XP_036635427.1">
    <property type="nucleotide sequence ID" value="XM_036773954.1"/>
</dbReference>
<comment type="caution">
    <text evidence="2">The sequence shown here is derived from an EMBL/GenBank/DDBJ whole genome shotgun (WGS) entry which is preliminary data.</text>
</comment>
<dbReference type="Proteomes" id="UP000623687">
    <property type="component" value="Unassembled WGS sequence"/>
</dbReference>
<evidence type="ECO:0000313" key="2">
    <source>
        <dbReference type="EMBL" id="KAF7437528.1"/>
    </source>
</evidence>
<evidence type="ECO:0000313" key="3">
    <source>
        <dbReference type="Proteomes" id="UP000623687"/>
    </source>
</evidence>
<reference evidence="2" key="1">
    <citation type="submission" date="2019-07" db="EMBL/GenBank/DDBJ databases">
        <authorList>
            <person name="Palmer J.M."/>
        </authorList>
    </citation>
    <scope>NUCLEOTIDE SEQUENCE</scope>
    <source>
        <strain evidence="2">PC9</strain>
    </source>
</reference>
<dbReference type="OrthoDB" id="10615197at2759"/>
<organism evidence="2 3">
    <name type="scientific">Pleurotus ostreatus</name>
    <name type="common">Oyster mushroom</name>
    <name type="synonym">White-rot fungus</name>
    <dbReference type="NCBI Taxonomy" id="5322"/>
    <lineage>
        <taxon>Eukaryota</taxon>
        <taxon>Fungi</taxon>
        <taxon>Dikarya</taxon>
        <taxon>Basidiomycota</taxon>
        <taxon>Agaricomycotina</taxon>
        <taxon>Agaricomycetes</taxon>
        <taxon>Agaricomycetidae</taxon>
        <taxon>Agaricales</taxon>
        <taxon>Pleurotineae</taxon>
        <taxon>Pleurotaceae</taxon>
        <taxon>Pleurotus</taxon>
    </lineage>
</organism>
<feature type="region of interest" description="Disordered" evidence="1">
    <location>
        <begin position="180"/>
        <end position="229"/>
    </location>
</feature>
<feature type="compositionally biased region" description="Polar residues" evidence="1">
    <location>
        <begin position="112"/>
        <end position="121"/>
    </location>
</feature>
<dbReference type="AlphaFoldDB" id="A0A8H7DXC0"/>
<feature type="region of interest" description="Disordered" evidence="1">
    <location>
        <begin position="444"/>
        <end position="469"/>
    </location>
</feature>
<dbReference type="VEuPathDB" id="FungiDB:PC9H_004370"/>
<sequence length="548" mass="57152">MSVDATATGSNFVQGTITKNGVRVTKERQAKETIQAQLPAGTTCTGGSTGNKCITQFLNAASQKFGNCVVAVPMRTQTQTQMPTQTLLQAVPPQTATPRPTARVATVNTNNRNKSATNRMGTAQRTKTNTNNRTANNKNRVAKTRVQANANANANASAQAKLAKAGANAQAKASANANANAQAQANARAKSTAQANANARAKSTAQANANARAKSAAQSNANANVRAKASAQASANARASANAAANSRARAGASAQASAKSSASANAGGRNRNTNFVSALSSAVSAGGRTTLRTAVNNNGNRVAAVKSFGRARRSYVRGAGRDIYSCPVQPRARLELTVVRVRAREGDTPASLHFSIIAASPTSGRCGKGAVTMLPRTATATSTTSLHCFAMALKLRGLSSTFPFAATTYGIQTGRCSDDDDGTQRRAQRTELTGALLQSFGVVHSQSQQPKSNDGKPRSQVNSNVSNPGFHDIYPARLRDIYDSLQNADACAAVTSELIALLDKIPAGLADRVLSSALEVKTRHSSIPQLDLPSRKREIELCFQSRG</sequence>
<evidence type="ECO:0000256" key="1">
    <source>
        <dbReference type="SAM" id="MobiDB-lite"/>
    </source>
</evidence>
<proteinExistence type="predicted"/>
<dbReference type="GeneID" id="59374188"/>
<accession>A0A8H7DXC0</accession>
<dbReference type="EMBL" id="JACETU010000002">
    <property type="protein sequence ID" value="KAF7437528.1"/>
    <property type="molecule type" value="Genomic_DNA"/>
</dbReference>
<keyword evidence="3" id="KW-1185">Reference proteome</keyword>
<feature type="region of interest" description="Disordered" evidence="1">
    <location>
        <begin position="112"/>
        <end position="141"/>
    </location>
</feature>
<name>A0A8H7DXC0_PLEOS</name>